<protein>
    <submittedName>
        <fullName evidence="5">FadR family transcriptional regulator</fullName>
    </submittedName>
</protein>
<dbReference type="EMBL" id="VYUY01000007">
    <property type="protein sequence ID" value="KAA9134410.1"/>
    <property type="molecule type" value="Genomic_DNA"/>
</dbReference>
<dbReference type="InterPro" id="IPR000524">
    <property type="entry name" value="Tscrpt_reg_HTH_GntR"/>
</dbReference>
<dbReference type="Gene3D" id="1.20.120.530">
    <property type="entry name" value="GntR ligand-binding domain-like"/>
    <property type="match status" value="1"/>
</dbReference>
<keyword evidence="3" id="KW-0804">Transcription</keyword>
<dbReference type="InterPro" id="IPR008920">
    <property type="entry name" value="TF_FadR/GntR_C"/>
</dbReference>
<dbReference type="Pfam" id="PF07729">
    <property type="entry name" value="FCD"/>
    <property type="match status" value="1"/>
</dbReference>
<evidence type="ECO:0000256" key="1">
    <source>
        <dbReference type="ARBA" id="ARBA00023015"/>
    </source>
</evidence>
<dbReference type="SMART" id="SM00345">
    <property type="entry name" value="HTH_GNTR"/>
    <property type="match status" value="1"/>
</dbReference>
<dbReference type="InterPro" id="IPR011711">
    <property type="entry name" value="GntR_C"/>
</dbReference>
<evidence type="ECO:0000256" key="2">
    <source>
        <dbReference type="ARBA" id="ARBA00023125"/>
    </source>
</evidence>
<keyword evidence="1" id="KW-0805">Transcription regulation</keyword>
<comment type="caution">
    <text evidence="5">The sequence shown here is derived from an EMBL/GenBank/DDBJ whole genome shotgun (WGS) entry which is preliminary data.</text>
</comment>
<keyword evidence="6" id="KW-1185">Reference proteome</keyword>
<dbReference type="Gene3D" id="1.10.10.10">
    <property type="entry name" value="Winged helix-like DNA-binding domain superfamily/Winged helix DNA-binding domain"/>
    <property type="match status" value="1"/>
</dbReference>
<dbReference type="PANTHER" id="PTHR43537">
    <property type="entry name" value="TRANSCRIPTIONAL REGULATOR, GNTR FAMILY"/>
    <property type="match status" value="1"/>
</dbReference>
<dbReference type="AlphaFoldDB" id="A0A5N0TH58"/>
<evidence type="ECO:0000313" key="6">
    <source>
        <dbReference type="Proteomes" id="UP000326838"/>
    </source>
</evidence>
<organism evidence="5 6">
    <name type="scientific">Microbacterium caowuchunii</name>
    <dbReference type="NCBI Taxonomy" id="2614638"/>
    <lineage>
        <taxon>Bacteria</taxon>
        <taxon>Bacillati</taxon>
        <taxon>Actinomycetota</taxon>
        <taxon>Actinomycetes</taxon>
        <taxon>Micrococcales</taxon>
        <taxon>Microbacteriaceae</taxon>
        <taxon>Microbacterium</taxon>
    </lineage>
</organism>
<accession>A0A5N0TH58</accession>
<feature type="domain" description="HTH gntR-type" evidence="4">
    <location>
        <begin position="7"/>
        <end position="77"/>
    </location>
</feature>
<dbReference type="SMART" id="SM00895">
    <property type="entry name" value="FCD"/>
    <property type="match status" value="1"/>
</dbReference>
<sequence length="234" mass="25536">MVELPSASRAAAVAEYVEDLIVNTALSAGDRIAGKAELQERLRVARSTVGEAIKILQDRGLITVKSGPGGGIFVATTDHSVRIKRLFIASRGDASRANDAMELRDHLEPLVLRDAAKYRSAEDLEQLRVLLDAAGADPDNLTLTLQRIWAVHRRIGEITPNYFLRSTYLGLIDVLESHLGAPAHPPAGMDARTFSRQRIDTHRELVAAIESADPDRLTSALTRHESHLAIDEPG</sequence>
<dbReference type="PROSITE" id="PS50949">
    <property type="entry name" value="HTH_GNTR"/>
    <property type="match status" value="1"/>
</dbReference>
<dbReference type="SUPFAM" id="SSF48008">
    <property type="entry name" value="GntR ligand-binding domain-like"/>
    <property type="match status" value="1"/>
</dbReference>
<reference evidence="6" key="1">
    <citation type="submission" date="2019-09" db="EMBL/GenBank/DDBJ databases">
        <title>Mumia zhuanghuii sp. nov. isolated from the intestinal contents of plateau pika (Ochotona curzoniae) in the Qinghai-Tibet plateau of China.</title>
        <authorList>
            <person name="Tian Z."/>
        </authorList>
    </citation>
    <scope>NUCLEOTIDE SEQUENCE [LARGE SCALE GENOMIC DNA]</scope>
    <source>
        <strain evidence="6">L-033</strain>
    </source>
</reference>
<keyword evidence="2" id="KW-0238">DNA-binding</keyword>
<evidence type="ECO:0000313" key="5">
    <source>
        <dbReference type="EMBL" id="KAA9134410.1"/>
    </source>
</evidence>
<dbReference type="RefSeq" id="WP_150892711.1">
    <property type="nucleotide sequence ID" value="NZ_VYUY01000007.1"/>
</dbReference>
<dbReference type="InterPro" id="IPR036388">
    <property type="entry name" value="WH-like_DNA-bd_sf"/>
</dbReference>
<dbReference type="SUPFAM" id="SSF46785">
    <property type="entry name" value="Winged helix' DNA-binding domain"/>
    <property type="match status" value="1"/>
</dbReference>
<dbReference type="PANTHER" id="PTHR43537:SF5">
    <property type="entry name" value="UXU OPERON TRANSCRIPTIONAL REGULATOR"/>
    <property type="match status" value="1"/>
</dbReference>
<dbReference type="Proteomes" id="UP000326838">
    <property type="component" value="Unassembled WGS sequence"/>
</dbReference>
<dbReference type="InterPro" id="IPR036390">
    <property type="entry name" value="WH_DNA-bd_sf"/>
</dbReference>
<dbReference type="GO" id="GO:0003677">
    <property type="term" value="F:DNA binding"/>
    <property type="evidence" value="ECO:0007669"/>
    <property type="project" value="UniProtKB-KW"/>
</dbReference>
<dbReference type="Pfam" id="PF00392">
    <property type="entry name" value="GntR"/>
    <property type="match status" value="1"/>
</dbReference>
<evidence type="ECO:0000256" key="3">
    <source>
        <dbReference type="ARBA" id="ARBA00023163"/>
    </source>
</evidence>
<proteinExistence type="predicted"/>
<dbReference type="GO" id="GO:0003700">
    <property type="term" value="F:DNA-binding transcription factor activity"/>
    <property type="evidence" value="ECO:0007669"/>
    <property type="project" value="InterPro"/>
</dbReference>
<gene>
    <name evidence="5" type="ORF">F6B40_06480</name>
</gene>
<evidence type="ECO:0000259" key="4">
    <source>
        <dbReference type="PROSITE" id="PS50949"/>
    </source>
</evidence>
<name>A0A5N0TH58_9MICO</name>